<dbReference type="SFLD" id="SFLDG01018">
    <property type="entry name" value="Squalene/Phytoene_Synthase_Lik"/>
    <property type="match status" value="1"/>
</dbReference>
<reference evidence="1 2" key="1">
    <citation type="submission" date="2019-04" db="EMBL/GenBank/DDBJ databases">
        <title>Niastella caeni sp. nov., isolated from activated sludge.</title>
        <authorList>
            <person name="Sheng M."/>
        </authorList>
    </citation>
    <scope>NUCLEOTIDE SEQUENCE [LARGE SCALE GENOMIC DNA]</scope>
    <source>
        <strain evidence="1 2">HX-2-15</strain>
    </source>
</reference>
<proteinExistence type="predicted"/>
<keyword evidence="2" id="KW-1185">Reference proteome</keyword>
<dbReference type="Proteomes" id="UP000306918">
    <property type="component" value="Unassembled WGS sequence"/>
</dbReference>
<dbReference type="InterPro" id="IPR002060">
    <property type="entry name" value="Squ/phyt_synthse"/>
</dbReference>
<dbReference type="InterPro" id="IPR008949">
    <property type="entry name" value="Isoprenoid_synthase_dom_sf"/>
</dbReference>
<dbReference type="GO" id="GO:0004311">
    <property type="term" value="F:geranylgeranyl diphosphate synthase activity"/>
    <property type="evidence" value="ECO:0007669"/>
    <property type="project" value="InterPro"/>
</dbReference>
<dbReference type="SFLD" id="SFLDG01212">
    <property type="entry name" value="Phytoene_synthase_like"/>
    <property type="match status" value="1"/>
</dbReference>
<dbReference type="Pfam" id="PF00494">
    <property type="entry name" value="SQS_PSY"/>
    <property type="match status" value="1"/>
</dbReference>
<accession>A0A4S8HS36</accession>
<evidence type="ECO:0000313" key="1">
    <source>
        <dbReference type="EMBL" id="THU38270.1"/>
    </source>
</evidence>
<dbReference type="RefSeq" id="WP_136578225.1">
    <property type="nucleotide sequence ID" value="NZ_STFF01000004.1"/>
</dbReference>
<dbReference type="SUPFAM" id="SSF48576">
    <property type="entry name" value="Terpenoid synthases"/>
    <property type="match status" value="1"/>
</dbReference>
<dbReference type="EMBL" id="STFF01000004">
    <property type="protein sequence ID" value="THU38270.1"/>
    <property type="molecule type" value="Genomic_DNA"/>
</dbReference>
<name>A0A4S8HS36_9BACT</name>
<dbReference type="AlphaFoldDB" id="A0A4S8HS36"/>
<gene>
    <name evidence="1" type="ORF">FAM09_16470</name>
</gene>
<evidence type="ECO:0000313" key="2">
    <source>
        <dbReference type="Proteomes" id="UP000306918"/>
    </source>
</evidence>
<comment type="caution">
    <text evidence="1">The sequence shown here is derived from an EMBL/GenBank/DDBJ whole genome shotgun (WGS) entry which is preliminary data.</text>
</comment>
<organism evidence="1 2">
    <name type="scientific">Niastella caeni</name>
    <dbReference type="NCBI Taxonomy" id="2569763"/>
    <lineage>
        <taxon>Bacteria</taxon>
        <taxon>Pseudomonadati</taxon>
        <taxon>Bacteroidota</taxon>
        <taxon>Chitinophagia</taxon>
        <taxon>Chitinophagales</taxon>
        <taxon>Chitinophagaceae</taxon>
        <taxon>Niastella</taxon>
    </lineage>
</organism>
<dbReference type="SFLD" id="SFLDS00005">
    <property type="entry name" value="Isoprenoid_Synthase_Type_I"/>
    <property type="match status" value="1"/>
</dbReference>
<dbReference type="Gene3D" id="1.10.600.10">
    <property type="entry name" value="Farnesyl Diphosphate Synthase"/>
    <property type="match status" value="1"/>
</dbReference>
<dbReference type="InterPro" id="IPR044843">
    <property type="entry name" value="Trans_IPPS_bact-type"/>
</dbReference>
<protein>
    <submittedName>
        <fullName evidence="1">Phytoene/squalene synthase family protein</fullName>
    </submittedName>
</protein>
<sequence>MKYLYDKVSIECCKLTTKTYSTSFSLGILSLAKPLRNPIYAIYGFVRLADEIVDSFLEYNRKELLAAFREEVGGALRNRISLNPVLNAFQAVVHAYGINRKWIDIFLDSMEMDLYYQTYNEDNYKKYILGSAEAVGLMCLYVFTYGNNASFEKLKPYAMRLGAAFQKVNFLRDAQADNQLLGRTYFPSVNLRNFSTAEKKKIEKEIEADFTEALKGIKMLPGTSKRGVYLAYYYYLNLFKKIKRLPAEKILNERIRIPNFKKLVLMLESNLKYQLNII</sequence>
<dbReference type="OrthoDB" id="9787280at2"/>
<dbReference type="PANTHER" id="PTHR31480">
    <property type="entry name" value="BIFUNCTIONAL LYCOPENE CYCLASE/PHYTOENE SYNTHASE"/>
    <property type="match status" value="1"/>
</dbReference>